<dbReference type="SMART" id="SM01234">
    <property type="entry name" value="Haemolytic"/>
    <property type="match status" value="1"/>
</dbReference>
<evidence type="ECO:0000313" key="1">
    <source>
        <dbReference type="EMBL" id="MFC4635490.1"/>
    </source>
</evidence>
<dbReference type="EMBL" id="JBHSFV010000010">
    <property type="protein sequence ID" value="MFC4635490.1"/>
    <property type="molecule type" value="Genomic_DNA"/>
</dbReference>
<dbReference type="InterPro" id="IPR002696">
    <property type="entry name" value="Membr_insert_effic_factor_YidD"/>
</dbReference>
<comment type="caution">
    <text evidence="1">The sequence shown here is derived from an EMBL/GenBank/DDBJ whole genome shotgun (WGS) entry which is preliminary data.</text>
</comment>
<reference evidence="2" key="1">
    <citation type="journal article" date="2019" name="Int. J. Syst. Evol. Microbiol.">
        <title>The Global Catalogue of Microorganisms (GCM) 10K type strain sequencing project: providing services to taxonomists for standard genome sequencing and annotation.</title>
        <authorList>
            <consortium name="The Broad Institute Genomics Platform"/>
            <consortium name="The Broad Institute Genome Sequencing Center for Infectious Disease"/>
            <person name="Wu L."/>
            <person name="Ma J."/>
        </authorList>
    </citation>
    <scope>NUCLEOTIDE SEQUENCE [LARGE SCALE GENOMIC DNA]</scope>
    <source>
        <strain evidence="2">YJ-61-S</strain>
    </source>
</reference>
<gene>
    <name evidence="1" type="primary">yidD</name>
    <name evidence="1" type="ORF">ACFO3O_16390</name>
</gene>
<dbReference type="Proteomes" id="UP001596043">
    <property type="component" value="Unassembled WGS sequence"/>
</dbReference>
<accession>A0ABV9I0A3</accession>
<evidence type="ECO:0000313" key="2">
    <source>
        <dbReference type="Proteomes" id="UP001596043"/>
    </source>
</evidence>
<proteinExistence type="predicted"/>
<sequence length="107" mass="12818">MKYIFLVIIRLYWLLIPVSKRRVCIFKKSCSRYVYDITLEEGFKSGFQAFCFRYKNCRNNYELFKNPMNGEIQMILADNSVVVENEISNKLIKYKYNGKENSTRKTT</sequence>
<keyword evidence="2" id="KW-1185">Reference proteome</keyword>
<dbReference type="RefSeq" id="WP_379980753.1">
    <property type="nucleotide sequence ID" value="NZ_JBHSFV010000010.1"/>
</dbReference>
<organism evidence="1 2">
    <name type="scientific">Dokdonia ponticola</name>
    <dbReference type="NCBI Taxonomy" id="2041041"/>
    <lineage>
        <taxon>Bacteria</taxon>
        <taxon>Pseudomonadati</taxon>
        <taxon>Bacteroidota</taxon>
        <taxon>Flavobacteriia</taxon>
        <taxon>Flavobacteriales</taxon>
        <taxon>Flavobacteriaceae</taxon>
        <taxon>Dokdonia</taxon>
    </lineage>
</organism>
<dbReference type="NCBIfam" id="TIGR00278">
    <property type="entry name" value="membrane protein insertion efficiency factor YidD"/>
    <property type="match status" value="1"/>
</dbReference>
<protein>
    <submittedName>
        <fullName evidence="1">Membrane protein insertion efficiency factor YidD</fullName>
    </submittedName>
</protein>
<name>A0ABV9I0A3_9FLAO</name>